<evidence type="ECO:0000256" key="2">
    <source>
        <dbReference type="ARBA" id="ARBA00022840"/>
    </source>
</evidence>
<dbReference type="InterPro" id="IPR014001">
    <property type="entry name" value="Helicase_ATP-bd"/>
</dbReference>
<feature type="domain" description="Helicase C-terminal" evidence="5">
    <location>
        <begin position="209"/>
        <end position="391"/>
    </location>
</feature>
<dbReference type="Gene3D" id="3.40.50.300">
    <property type="entry name" value="P-loop containing nucleotide triphosphate hydrolases"/>
    <property type="match status" value="2"/>
</dbReference>
<keyword evidence="1" id="KW-0547">Nucleotide-binding</keyword>
<name>A0ABR2W4C2_9FUNG</name>
<dbReference type="PROSITE" id="PS51192">
    <property type="entry name" value="HELICASE_ATP_BIND_1"/>
    <property type="match status" value="1"/>
</dbReference>
<comment type="caution">
    <text evidence="6">The sequence shown here is derived from an EMBL/GenBank/DDBJ whole genome shotgun (WGS) entry which is preliminary data.</text>
</comment>
<evidence type="ECO:0000259" key="5">
    <source>
        <dbReference type="PROSITE" id="PS51194"/>
    </source>
</evidence>
<dbReference type="EMBL" id="JASJQH010007039">
    <property type="protein sequence ID" value="KAK9719635.1"/>
    <property type="molecule type" value="Genomic_DNA"/>
</dbReference>
<protein>
    <recommendedName>
        <fullName evidence="8">P-loop containing nucleoside triphosphate hydrolase protein</fullName>
    </recommendedName>
</protein>
<dbReference type="Pfam" id="PF00271">
    <property type="entry name" value="Helicase_C"/>
    <property type="match status" value="1"/>
</dbReference>
<dbReference type="Proteomes" id="UP001479436">
    <property type="component" value="Unassembled WGS sequence"/>
</dbReference>
<dbReference type="InterPro" id="IPR007502">
    <property type="entry name" value="Helicase-assoc_dom"/>
</dbReference>
<dbReference type="SMART" id="SM00487">
    <property type="entry name" value="DEXDc"/>
    <property type="match status" value="1"/>
</dbReference>
<organism evidence="6 7">
    <name type="scientific">Basidiobolus ranarum</name>
    <dbReference type="NCBI Taxonomy" id="34480"/>
    <lineage>
        <taxon>Eukaryota</taxon>
        <taxon>Fungi</taxon>
        <taxon>Fungi incertae sedis</taxon>
        <taxon>Zoopagomycota</taxon>
        <taxon>Entomophthoromycotina</taxon>
        <taxon>Basidiobolomycetes</taxon>
        <taxon>Basidiobolales</taxon>
        <taxon>Basidiobolaceae</taxon>
        <taxon>Basidiobolus</taxon>
    </lineage>
</organism>
<dbReference type="InterPro" id="IPR027417">
    <property type="entry name" value="P-loop_NTPase"/>
</dbReference>
<evidence type="ECO:0000256" key="1">
    <source>
        <dbReference type="ARBA" id="ARBA00022741"/>
    </source>
</evidence>
<accession>A0ABR2W4C2</accession>
<keyword evidence="7" id="KW-1185">Reference proteome</keyword>
<dbReference type="CDD" id="cd18791">
    <property type="entry name" value="SF2_C_RHA"/>
    <property type="match status" value="1"/>
</dbReference>
<dbReference type="SUPFAM" id="SSF52540">
    <property type="entry name" value="P-loop containing nucleoside triphosphate hydrolases"/>
    <property type="match status" value="1"/>
</dbReference>
<dbReference type="PANTHER" id="PTHR18934">
    <property type="entry name" value="ATP-DEPENDENT RNA HELICASE"/>
    <property type="match status" value="1"/>
</dbReference>
<evidence type="ECO:0000313" key="6">
    <source>
        <dbReference type="EMBL" id="KAK9719635.1"/>
    </source>
</evidence>
<evidence type="ECO:0008006" key="8">
    <source>
        <dbReference type="Google" id="ProtNLM"/>
    </source>
</evidence>
<dbReference type="SMART" id="SM00490">
    <property type="entry name" value="HELICc"/>
    <property type="match status" value="1"/>
</dbReference>
<dbReference type="Pfam" id="PF07717">
    <property type="entry name" value="OB_NTP_bind"/>
    <property type="match status" value="1"/>
</dbReference>
<dbReference type="Gene3D" id="1.20.120.1080">
    <property type="match status" value="1"/>
</dbReference>
<evidence type="ECO:0000259" key="4">
    <source>
        <dbReference type="PROSITE" id="PS51192"/>
    </source>
</evidence>
<dbReference type="Pfam" id="PF21010">
    <property type="entry name" value="HA2_C"/>
    <property type="match status" value="1"/>
</dbReference>
<dbReference type="InterPro" id="IPR011545">
    <property type="entry name" value="DEAD/DEAH_box_helicase_dom"/>
</dbReference>
<feature type="domain" description="Helicase ATP-binding" evidence="4">
    <location>
        <begin position="20"/>
        <end position="182"/>
    </location>
</feature>
<sequence>MSYDSVRESLPIYEYREELIEAIKENNLLVIIGETGSGKTTQIPQYVLEGLPEIKRTAITQPRRIAAITVAKRVAQEHGSRLGKTIGYTIRFEDCTSPETRLRYMTDGVLLREACSDPELKNYDMIIIDEAHERTVETDVLFGLLKKTHRLRPELKIIVMSATLNVEKFSDFFDHCPIFSIPGRTYDVDILHHHESKMASLKSTYLSRAVDTALHIHEKEPPGDILVFLTGQGEIEKACKDFKEKAREIDPRDIEYGDEIRRLEVYPIYSSLETFEQKAVFDRTPKGVRKVIFATNIAQTSVTIPGIRYVVDSGFVKQKSYDSQTGMDALLVVPVSQATATQRAGRAGRTQEGKAYRLYSRSAFEKLEADTVPEIQRSSLISTILGLKKIGIKNVIDFEYVDPPDSSLVRNALRQLYYLGAIDEYGRLTPLGSEMNSFPLSPFLSRALIASAREFKCSKEMIIIASMLSVEEVFLSPRGEKKISEAEEARKQFSHRTGDHLTLYNVYRAWRETGYSKSWCHDNYLRYRSLSMARNIREQLIQLMEKNDLPIISCKSSNDKIEPSLLLQSIATAFYVNTAKRHPHRPIFYHYMSSTSNSSVDSNSSLLALHINNSSSLFVDTNSSVLQFSHIEWVMYHDIVYTNKATMRNVSKIEFTWVRELLKRYEALDEDKLILGEVIDMKRSSDKEENPISKNENASTDLLAKKAPSIINDTPESNVDDNDKKRKREEAVLAAKQRFLARKSYYQQK</sequence>
<dbReference type="PANTHER" id="PTHR18934:SF85">
    <property type="entry name" value="ATP-DEPENDENT RNA HELICASE DHX8"/>
    <property type="match status" value="1"/>
</dbReference>
<dbReference type="PROSITE" id="PS51194">
    <property type="entry name" value="HELICASE_CTER"/>
    <property type="match status" value="1"/>
</dbReference>
<dbReference type="InterPro" id="IPR048333">
    <property type="entry name" value="HA2_WH"/>
</dbReference>
<evidence type="ECO:0000256" key="3">
    <source>
        <dbReference type="SAM" id="MobiDB-lite"/>
    </source>
</evidence>
<keyword evidence="2" id="KW-0067">ATP-binding</keyword>
<gene>
    <name evidence="6" type="ORF">K7432_004633</name>
</gene>
<reference evidence="6 7" key="1">
    <citation type="submission" date="2023-04" db="EMBL/GenBank/DDBJ databases">
        <title>Genome of Basidiobolus ranarum AG-B5.</title>
        <authorList>
            <person name="Stajich J.E."/>
            <person name="Carter-House D."/>
            <person name="Gryganskyi A."/>
        </authorList>
    </citation>
    <scope>NUCLEOTIDE SEQUENCE [LARGE SCALE GENOMIC DNA]</scope>
    <source>
        <strain evidence="6 7">AG-B5</strain>
    </source>
</reference>
<dbReference type="Pfam" id="PF00270">
    <property type="entry name" value="DEAD"/>
    <property type="match status" value="1"/>
</dbReference>
<dbReference type="InterPro" id="IPR011709">
    <property type="entry name" value="DEAD-box_helicase_OB_fold"/>
</dbReference>
<dbReference type="SMART" id="SM00847">
    <property type="entry name" value="HA2"/>
    <property type="match status" value="1"/>
</dbReference>
<dbReference type="Pfam" id="PF04408">
    <property type="entry name" value="WHD_HA2"/>
    <property type="match status" value="1"/>
</dbReference>
<feature type="region of interest" description="Disordered" evidence="3">
    <location>
        <begin position="685"/>
        <end position="728"/>
    </location>
</feature>
<dbReference type="InterPro" id="IPR001650">
    <property type="entry name" value="Helicase_C-like"/>
</dbReference>
<proteinExistence type="predicted"/>
<evidence type="ECO:0000313" key="7">
    <source>
        <dbReference type="Proteomes" id="UP001479436"/>
    </source>
</evidence>